<feature type="region of interest" description="Disordered" evidence="1">
    <location>
        <begin position="384"/>
        <end position="404"/>
    </location>
</feature>
<evidence type="ECO:0000313" key="2">
    <source>
        <dbReference type="EMBL" id="CAK0876952.1"/>
    </source>
</evidence>
<dbReference type="Proteomes" id="UP001189429">
    <property type="component" value="Unassembled WGS sequence"/>
</dbReference>
<gene>
    <name evidence="2" type="ORF">PCOR1329_LOCUS61139</name>
</gene>
<protein>
    <submittedName>
        <fullName evidence="2">Uncharacterized protein</fullName>
    </submittedName>
</protein>
<accession>A0ABN9VXG5</accession>
<feature type="region of interest" description="Disordered" evidence="1">
    <location>
        <begin position="290"/>
        <end position="340"/>
    </location>
</feature>
<evidence type="ECO:0000256" key="1">
    <source>
        <dbReference type="SAM" id="MobiDB-lite"/>
    </source>
</evidence>
<feature type="non-terminal residue" evidence="2">
    <location>
        <position position="1"/>
    </location>
</feature>
<comment type="caution">
    <text evidence="2">The sequence shown here is derived from an EMBL/GenBank/DDBJ whole genome shotgun (WGS) entry which is preliminary data.</text>
</comment>
<reference evidence="2" key="1">
    <citation type="submission" date="2023-10" db="EMBL/GenBank/DDBJ databases">
        <authorList>
            <person name="Chen Y."/>
            <person name="Shah S."/>
            <person name="Dougan E. K."/>
            <person name="Thang M."/>
            <person name="Chan C."/>
        </authorList>
    </citation>
    <scope>NUCLEOTIDE SEQUENCE [LARGE SCALE GENOMIC DNA]</scope>
</reference>
<sequence>MLLSAISVELEQASACKDRPLIGKLVESLVAKINWLPTLDVEGANQLQRKISDLSLQDVHEETLGAAVDSKLEIHLADEKEDVESKNQTLTNCEAYTSASLKEGLQNPKLDIQTKMHIAADFLVLCGCANPCEQTYKWWLALILRAHFTSSAWPSDRATFGLLEDFKDCAIASRKHFPFAKIKKHPMGPMRHEGKAKQEVQDAPDWAKALLKLKPQQDINIHMSDRGKKEEQADGYDAALQGEALNDKRPSAAPLAIADREPALKDESGSDPDAVGDVRKFEKAAVQALQAKGEKAKERANGRAKEKAAEKAAEKAKDVTEAPRKRPAAAGAPRPPLKRPAAWKNDAALPAPDRACPKIDGPPTRWNGGAIYVAKRINAFRSILDSNSPKGEKRASWGSDKPTEAAWHKAKQLILYARAA</sequence>
<evidence type="ECO:0000313" key="3">
    <source>
        <dbReference type="Proteomes" id="UP001189429"/>
    </source>
</evidence>
<keyword evidence="3" id="KW-1185">Reference proteome</keyword>
<organism evidence="2 3">
    <name type="scientific">Prorocentrum cordatum</name>
    <dbReference type="NCBI Taxonomy" id="2364126"/>
    <lineage>
        <taxon>Eukaryota</taxon>
        <taxon>Sar</taxon>
        <taxon>Alveolata</taxon>
        <taxon>Dinophyceae</taxon>
        <taxon>Prorocentrales</taxon>
        <taxon>Prorocentraceae</taxon>
        <taxon>Prorocentrum</taxon>
    </lineage>
</organism>
<feature type="compositionally biased region" description="Basic and acidic residues" evidence="1">
    <location>
        <begin position="292"/>
        <end position="324"/>
    </location>
</feature>
<name>A0ABN9VXG5_9DINO</name>
<proteinExistence type="predicted"/>
<feature type="non-terminal residue" evidence="2">
    <location>
        <position position="420"/>
    </location>
</feature>
<feature type="compositionally biased region" description="Basic and acidic residues" evidence="1">
    <location>
        <begin position="390"/>
        <end position="404"/>
    </location>
</feature>
<dbReference type="EMBL" id="CAUYUJ010017684">
    <property type="protein sequence ID" value="CAK0876952.1"/>
    <property type="molecule type" value="Genomic_DNA"/>
</dbReference>